<dbReference type="EMBL" id="CADCWM010000868">
    <property type="protein sequence ID" value="CAA9583113.1"/>
    <property type="molecule type" value="Genomic_DNA"/>
</dbReference>
<evidence type="ECO:0000313" key="10">
    <source>
        <dbReference type="EMBL" id="CAA9583113.1"/>
    </source>
</evidence>
<keyword evidence="3" id="KW-0805">Transcription regulation</keyword>
<dbReference type="PROSITE" id="PS50110">
    <property type="entry name" value="RESPONSE_REGULATORY"/>
    <property type="match status" value="1"/>
</dbReference>
<keyword evidence="5" id="KW-0804">Transcription</keyword>
<dbReference type="Gene3D" id="1.10.10.10">
    <property type="entry name" value="Winged helix-like DNA-binding domain superfamily/Winged helix DNA-binding domain"/>
    <property type="match status" value="1"/>
</dbReference>
<keyword evidence="2" id="KW-0902">Two-component regulatory system</keyword>
<evidence type="ECO:0000256" key="7">
    <source>
        <dbReference type="PROSITE-ProRule" id="PRU01091"/>
    </source>
</evidence>
<name>A0A6J4VR12_9BACT</name>
<dbReference type="InterPro" id="IPR039420">
    <property type="entry name" value="WalR-like"/>
</dbReference>
<keyword evidence="4 7" id="KW-0238">DNA-binding</keyword>
<evidence type="ECO:0000256" key="1">
    <source>
        <dbReference type="ARBA" id="ARBA00022553"/>
    </source>
</evidence>
<evidence type="ECO:0000259" key="9">
    <source>
        <dbReference type="PROSITE" id="PS51755"/>
    </source>
</evidence>
<dbReference type="AlphaFoldDB" id="A0A6J4VR12"/>
<evidence type="ECO:0000256" key="6">
    <source>
        <dbReference type="PROSITE-ProRule" id="PRU00169"/>
    </source>
</evidence>
<dbReference type="GO" id="GO:0000976">
    <property type="term" value="F:transcription cis-regulatory region binding"/>
    <property type="evidence" value="ECO:0007669"/>
    <property type="project" value="TreeGrafter"/>
</dbReference>
<dbReference type="PANTHER" id="PTHR48111:SF50">
    <property type="entry name" value="KDP OPERON TRANSCRIPTIONAL REGULATORY PROTEIN KDPE"/>
    <property type="match status" value="1"/>
</dbReference>
<dbReference type="InterPro" id="IPR001789">
    <property type="entry name" value="Sig_transdc_resp-reg_receiver"/>
</dbReference>
<dbReference type="InterPro" id="IPR001867">
    <property type="entry name" value="OmpR/PhoB-type_DNA-bd"/>
</dbReference>
<feature type="domain" description="Response regulatory" evidence="8">
    <location>
        <begin position="5"/>
        <end position="118"/>
    </location>
</feature>
<dbReference type="PANTHER" id="PTHR48111">
    <property type="entry name" value="REGULATOR OF RPOS"/>
    <property type="match status" value="1"/>
</dbReference>
<dbReference type="GO" id="GO:0032993">
    <property type="term" value="C:protein-DNA complex"/>
    <property type="evidence" value="ECO:0007669"/>
    <property type="project" value="TreeGrafter"/>
</dbReference>
<dbReference type="FunFam" id="3.40.50.2300:FF:000001">
    <property type="entry name" value="DNA-binding response regulator PhoB"/>
    <property type="match status" value="1"/>
</dbReference>
<dbReference type="Gene3D" id="6.10.250.690">
    <property type="match status" value="1"/>
</dbReference>
<evidence type="ECO:0000256" key="5">
    <source>
        <dbReference type="ARBA" id="ARBA00023163"/>
    </source>
</evidence>
<dbReference type="CDD" id="cd00383">
    <property type="entry name" value="trans_reg_C"/>
    <property type="match status" value="1"/>
</dbReference>
<dbReference type="SMART" id="SM00862">
    <property type="entry name" value="Trans_reg_C"/>
    <property type="match status" value="1"/>
</dbReference>
<dbReference type="InterPro" id="IPR036388">
    <property type="entry name" value="WH-like_DNA-bd_sf"/>
</dbReference>
<keyword evidence="1 6" id="KW-0597">Phosphoprotein</keyword>
<evidence type="ECO:0000256" key="2">
    <source>
        <dbReference type="ARBA" id="ARBA00023012"/>
    </source>
</evidence>
<evidence type="ECO:0000259" key="8">
    <source>
        <dbReference type="PROSITE" id="PS50110"/>
    </source>
</evidence>
<dbReference type="Gene3D" id="3.40.50.2300">
    <property type="match status" value="1"/>
</dbReference>
<evidence type="ECO:0000256" key="3">
    <source>
        <dbReference type="ARBA" id="ARBA00023015"/>
    </source>
</evidence>
<feature type="DNA-binding region" description="OmpR/PhoB-type" evidence="7">
    <location>
        <begin position="128"/>
        <end position="227"/>
    </location>
</feature>
<dbReference type="SMART" id="SM00448">
    <property type="entry name" value="REC"/>
    <property type="match status" value="1"/>
</dbReference>
<dbReference type="GO" id="GO:0005829">
    <property type="term" value="C:cytosol"/>
    <property type="evidence" value="ECO:0007669"/>
    <property type="project" value="TreeGrafter"/>
</dbReference>
<sequence>MSGARVLVVDDEAQIRRLLSKGLAGAGYDVTAVGTGEEALDAFADRPSDLVVLDLSMPGLGGLETCRRLRARSAVPIVILSVQEREADKVAALDLGADDYVTKPFGMGELLARLRALLRRANAPGATEPVFAAGPLRVDFARRLVTLDDQPLRLTPTEFAILKYLVVHADRVVTHGVLLREIRGDGFEAEPHYLHVYVNQLRRKLEQDPAHPRFILTEPGVGYRFDSQT</sequence>
<protein>
    <submittedName>
        <fullName evidence="10">DNA-binding response regulator KdpE</fullName>
    </submittedName>
</protein>
<dbReference type="PROSITE" id="PS51755">
    <property type="entry name" value="OMPR_PHOB"/>
    <property type="match status" value="1"/>
</dbReference>
<dbReference type="Pfam" id="PF00486">
    <property type="entry name" value="Trans_reg_C"/>
    <property type="match status" value="1"/>
</dbReference>
<feature type="modified residue" description="4-aspartylphosphate" evidence="6">
    <location>
        <position position="54"/>
    </location>
</feature>
<accession>A0A6J4VR12</accession>
<dbReference type="CDD" id="cd17574">
    <property type="entry name" value="REC_OmpR"/>
    <property type="match status" value="1"/>
</dbReference>
<dbReference type="InterPro" id="IPR011006">
    <property type="entry name" value="CheY-like_superfamily"/>
</dbReference>
<proteinExistence type="predicted"/>
<dbReference type="GO" id="GO:0006355">
    <property type="term" value="P:regulation of DNA-templated transcription"/>
    <property type="evidence" value="ECO:0007669"/>
    <property type="project" value="InterPro"/>
</dbReference>
<organism evidence="10">
    <name type="scientific">uncultured Thermomicrobiales bacterium</name>
    <dbReference type="NCBI Taxonomy" id="1645740"/>
    <lineage>
        <taxon>Bacteria</taxon>
        <taxon>Pseudomonadati</taxon>
        <taxon>Thermomicrobiota</taxon>
        <taxon>Thermomicrobia</taxon>
        <taxon>Thermomicrobiales</taxon>
        <taxon>environmental samples</taxon>
    </lineage>
</organism>
<gene>
    <name evidence="10" type="ORF">AVDCRST_MAG88-3587</name>
</gene>
<dbReference type="SUPFAM" id="SSF52172">
    <property type="entry name" value="CheY-like"/>
    <property type="match status" value="1"/>
</dbReference>
<feature type="domain" description="OmpR/PhoB-type" evidence="9">
    <location>
        <begin position="128"/>
        <end position="227"/>
    </location>
</feature>
<dbReference type="GO" id="GO:0000156">
    <property type="term" value="F:phosphorelay response regulator activity"/>
    <property type="evidence" value="ECO:0007669"/>
    <property type="project" value="TreeGrafter"/>
</dbReference>
<reference evidence="10" key="1">
    <citation type="submission" date="2020-02" db="EMBL/GenBank/DDBJ databases">
        <authorList>
            <person name="Meier V. D."/>
        </authorList>
    </citation>
    <scope>NUCLEOTIDE SEQUENCE</scope>
    <source>
        <strain evidence="10">AVDCRST_MAG88</strain>
    </source>
</reference>
<dbReference type="Pfam" id="PF00072">
    <property type="entry name" value="Response_reg"/>
    <property type="match status" value="1"/>
</dbReference>
<evidence type="ECO:0000256" key="4">
    <source>
        <dbReference type="ARBA" id="ARBA00023125"/>
    </source>
</evidence>